<accession>A0AAW1M6M5</accession>
<name>A0AAW1M6M5_SAPOF</name>
<feature type="transmembrane region" description="Helical" evidence="3">
    <location>
        <begin position="129"/>
        <end position="151"/>
    </location>
</feature>
<proteinExistence type="inferred from homology"/>
<keyword evidence="3" id="KW-0472">Membrane</keyword>
<evidence type="ECO:0000256" key="3">
    <source>
        <dbReference type="SAM" id="Phobius"/>
    </source>
</evidence>
<comment type="similarity">
    <text evidence="1">Belongs to the ICR family.</text>
</comment>
<sequence length="183" mass="20701">MKSMKVQTEQWRKATDAAAAVLAGGVEINGRMPDMCASMDNHFSGIFKPPIDGYGGYLGSPGGGEDNDDGFGREKKKSSRIRMFGELWKKKGQNLMRHLLGVTEEEREIRRDEILSTRKICVLRTSEEFVAYSFWLFKFSFEFTTFFLFLLKDFREFGDAIDVVKNRSVVVVAASPDDVEAAM</sequence>
<dbReference type="InterPro" id="IPR029688">
    <property type="entry name" value="ICR"/>
</dbReference>
<evidence type="ECO:0000256" key="1">
    <source>
        <dbReference type="ARBA" id="ARBA00009778"/>
    </source>
</evidence>
<dbReference type="PANTHER" id="PTHR34224:SF2">
    <property type="entry name" value="INTERACTOR OF CONSTITUTIVE ACTIVE ROPS 4"/>
    <property type="match status" value="1"/>
</dbReference>
<keyword evidence="3" id="KW-0812">Transmembrane</keyword>
<keyword evidence="3" id="KW-1133">Transmembrane helix</keyword>
<protein>
    <submittedName>
        <fullName evidence="4">Uncharacterized protein</fullName>
    </submittedName>
</protein>
<dbReference type="PANTHER" id="PTHR34224">
    <property type="entry name" value="INTERACTOR OF CONSTITUTIVE ACTIVE ROPS 2, CHLOROPLASTIC-RELATED"/>
    <property type="match status" value="1"/>
</dbReference>
<dbReference type="EMBL" id="JBDFQZ010000003">
    <property type="protein sequence ID" value="KAK9740112.1"/>
    <property type="molecule type" value="Genomic_DNA"/>
</dbReference>
<reference evidence="4" key="1">
    <citation type="submission" date="2024-03" db="EMBL/GenBank/DDBJ databases">
        <title>WGS assembly of Saponaria officinalis var. Norfolk2.</title>
        <authorList>
            <person name="Jenkins J."/>
            <person name="Shu S."/>
            <person name="Grimwood J."/>
            <person name="Barry K."/>
            <person name="Goodstein D."/>
            <person name="Schmutz J."/>
            <person name="Leebens-Mack J."/>
            <person name="Osbourn A."/>
        </authorList>
    </citation>
    <scope>NUCLEOTIDE SEQUENCE [LARGE SCALE GENOMIC DNA]</scope>
    <source>
        <strain evidence="4">JIC</strain>
    </source>
</reference>
<organism evidence="4 5">
    <name type="scientific">Saponaria officinalis</name>
    <name type="common">Common soapwort</name>
    <name type="synonym">Lychnis saponaria</name>
    <dbReference type="NCBI Taxonomy" id="3572"/>
    <lineage>
        <taxon>Eukaryota</taxon>
        <taxon>Viridiplantae</taxon>
        <taxon>Streptophyta</taxon>
        <taxon>Embryophyta</taxon>
        <taxon>Tracheophyta</taxon>
        <taxon>Spermatophyta</taxon>
        <taxon>Magnoliopsida</taxon>
        <taxon>eudicotyledons</taxon>
        <taxon>Gunneridae</taxon>
        <taxon>Pentapetalae</taxon>
        <taxon>Caryophyllales</taxon>
        <taxon>Caryophyllaceae</taxon>
        <taxon>Caryophylleae</taxon>
        <taxon>Saponaria</taxon>
    </lineage>
</organism>
<keyword evidence="2" id="KW-0175">Coiled coil</keyword>
<evidence type="ECO:0000256" key="2">
    <source>
        <dbReference type="ARBA" id="ARBA00023054"/>
    </source>
</evidence>
<evidence type="ECO:0000313" key="5">
    <source>
        <dbReference type="Proteomes" id="UP001443914"/>
    </source>
</evidence>
<keyword evidence="5" id="KW-1185">Reference proteome</keyword>
<comment type="caution">
    <text evidence="4">The sequence shown here is derived from an EMBL/GenBank/DDBJ whole genome shotgun (WGS) entry which is preliminary data.</text>
</comment>
<dbReference type="Proteomes" id="UP001443914">
    <property type="component" value="Unassembled WGS sequence"/>
</dbReference>
<evidence type="ECO:0000313" key="4">
    <source>
        <dbReference type="EMBL" id="KAK9740112.1"/>
    </source>
</evidence>
<dbReference type="AlphaFoldDB" id="A0AAW1M6M5"/>
<gene>
    <name evidence="4" type="ORF">RND81_03G012300</name>
</gene>